<evidence type="ECO:0000256" key="1">
    <source>
        <dbReference type="SAM" id="MobiDB-lite"/>
    </source>
</evidence>
<protein>
    <submittedName>
        <fullName evidence="2">Uncharacterized protein</fullName>
    </submittedName>
</protein>
<dbReference type="EMBL" id="JZWS02000019">
    <property type="protein sequence ID" value="MCL7344635.1"/>
    <property type="molecule type" value="Genomic_DNA"/>
</dbReference>
<organism evidence="2">
    <name type="scientific">Candidatus Aramenus sulfurataquae</name>
    <dbReference type="NCBI Taxonomy" id="1326980"/>
    <lineage>
        <taxon>Archaea</taxon>
        <taxon>Thermoproteota</taxon>
        <taxon>Thermoprotei</taxon>
        <taxon>Sulfolobales</taxon>
        <taxon>Sulfolobaceae</taxon>
        <taxon>Candidatus Aramenus</taxon>
    </lineage>
</organism>
<reference evidence="3" key="2">
    <citation type="submission" date="2022-05" db="EMBL/GenBank/DDBJ databases">
        <title>Metagenome Sequencing of an Archaeal-Dominated Microbial Community from a Hot Spring at the Los Azufres Geothermal Field, Mexico.</title>
        <authorList>
            <person name="Marin-Paredes R."/>
            <person name="Martinez-Romero E."/>
            <person name="Servin-Garciduenas L.E."/>
        </authorList>
    </citation>
    <scope>NUCLEOTIDE SEQUENCE</scope>
    <source>
        <strain evidence="3">AZ1-454</strain>
    </source>
</reference>
<accession>A0A0F2LSE7</accession>
<gene>
    <name evidence="3" type="ORF">TQ35_008700</name>
    <name evidence="2" type="ORF">TQ35_05695</name>
</gene>
<evidence type="ECO:0000313" key="2">
    <source>
        <dbReference type="EMBL" id="KJR78721.1"/>
    </source>
</evidence>
<comment type="caution">
    <text evidence="2">The sequence shown here is derived from an EMBL/GenBank/DDBJ whole genome shotgun (WGS) entry which is preliminary data.</text>
</comment>
<sequence length="111" mass="12510">MSELEELKSEIEELRKQQKILANALLNHLKGNLTIQDIEMCAQAMMRVRKALQAMPTSGPAGGGSLEAIIAQHLMNARQKEKTEIEDIPLDELEKIRKEVTKDDRGKSKED</sequence>
<name>A0A0F2LSE7_9CREN</name>
<reference evidence="2" key="1">
    <citation type="submission" date="2015-03" db="EMBL/GenBank/DDBJ databases">
        <title>Metagenome Sequencing of an Archaeal-Dominated Microbial Community from a Hot Spring at the Los Azufres Geothermal Field, Mexico.</title>
        <authorList>
            <person name="Servin-Garciduenas L.E."/>
            <person name="Martinez-Romero E."/>
        </authorList>
    </citation>
    <scope>NUCLEOTIDE SEQUENCE [LARGE SCALE GENOMIC DNA]</scope>
    <source>
        <strain evidence="2">AZ1-454</strain>
    </source>
</reference>
<dbReference type="EMBL" id="JZWS01000058">
    <property type="protein sequence ID" value="KJR78721.1"/>
    <property type="molecule type" value="Genomic_DNA"/>
</dbReference>
<dbReference type="AlphaFoldDB" id="A0A0F2LSE7"/>
<proteinExistence type="predicted"/>
<feature type="compositionally biased region" description="Basic and acidic residues" evidence="1">
    <location>
        <begin position="92"/>
        <end position="111"/>
    </location>
</feature>
<evidence type="ECO:0000313" key="3">
    <source>
        <dbReference type="EMBL" id="MCL7344635.1"/>
    </source>
</evidence>
<feature type="region of interest" description="Disordered" evidence="1">
    <location>
        <begin position="80"/>
        <end position="111"/>
    </location>
</feature>